<dbReference type="Proteomes" id="UP001058974">
    <property type="component" value="Chromosome 7"/>
</dbReference>
<dbReference type="AlphaFoldDB" id="A0A9D4VRE2"/>
<organism evidence="4 5">
    <name type="scientific">Pisum sativum</name>
    <name type="common">Garden pea</name>
    <name type="synonym">Lathyrus oleraceus</name>
    <dbReference type="NCBI Taxonomy" id="3888"/>
    <lineage>
        <taxon>Eukaryota</taxon>
        <taxon>Viridiplantae</taxon>
        <taxon>Streptophyta</taxon>
        <taxon>Embryophyta</taxon>
        <taxon>Tracheophyta</taxon>
        <taxon>Spermatophyta</taxon>
        <taxon>Magnoliopsida</taxon>
        <taxon>eudicotyledons</taxon>
        <taxon>Gunneridae</taxon>
        <taxon>Pentapetalae</taxon>
        <taxon>rosids</taxon>
        <taxon>fabids</taxon>
        <taxon>Fabales</taxon>
        <taxon>Fabaceae</taxon>
        <taxon>Papilionoideae</taxon>
        <taxon>50 kb inversion clade</taxon>
        <taxon>NPAAA clade</taxon>
        <taxon>Hologalegina</taxon>
        <taxon>IRL clade</taxon>
        <taxon>Fabeae</taxon>
        <taxon>Lathyrus</taxon>
    </lineage>
</organism>
<proteinExistence type="predicted"/>
<reference evidence="4 5" key="1">
    <citation type="journal article" date="2022" name="Nat. Genet.">
        <title>Improved pea reference genome and pan-genome highlight genomic features and evolutionary characteristics.</title>
        <authorList>
            <person name="Yang T."/>
            <person name="Liu R."/>
            <person name="Luo Y."/>
            <person name="Hu S."/>
            <person name="Wang D."/>
            <person name="Wang C."/>
            <person name="Pandey M.K."/>
            <person name="Ge S."/>
            <person name="Xu Q."/>
            <person name="Li N."/>
            <person name="Li G."/>
            <person name="Huang Y."/>
            <person name="Saxena R.K."/>
            <person name="Ji Y."/>
            <person name="Li M."/>
            <person name="Yan X."/>
            <person name="He Y."/>
            <person name="Liu Y."/>
            <person name="Wang X."/>
            <person name="Xiang C."/>
            <person name="Varshney R.K."/>
            <person name="Ding H."/>
            <person name="Gao S."/>
            <person name="Zong X."/>
        </authorList>
    </citation>
    <scope>NUCLEOTIDE SEQUENCE [LARGE SCALE GENOMIC DNA]</scope>
    <source>
        <strain evidence="4 5">cv. Zhongwan 6</strain>
    </source>
</reference>
<dbReference type="InterPro" id="IPR057670">
    <property type="entry name" value="SH3_retrovirus"/>
</dbReference>
<feature type="domain" description="Retrovirus-related Pol polyprotein from transposon TNT 1-94-like beta-barrel" evidence="2">
    <location>
        <begin position="18"/>
        <end position="96"/>
    </location>
</feature>
<dbReference type="Pfam" id="PF22936">
    <property type="entry name" value="Pol_BBD"/>
    <property type="match status" value="1"/>
</dbReference>
<dbReference type="Gramene" id="Psat07G0447800-T1">
    <property type="protein sequence ID" value="KAI5388829.1"/>
    <property type="gene ID" value="KIW84_074478"/>
</dbReference>
<evidence type="ECO:0000259" key="2">
    <source>
        <dbReference type="Pfam" id="PF22936"/>
    </source>
</evidence>
<dbReference type="Pfam" id="PF25597">
    <property type="entry name" value="SH3_retrovirus"/>
    <property type="match status" value="1"/>
</dbReference>
<evidence type="ECO:0000259" key="3">
    <source>
        <dbReference type="Pfam" id="PF25597"/>
    </source>
</evidence>
<name>A0A9D4VRE2_PEA</name>
<sequence length="278" mass="31667">MVLMAYIDTLGGDRDDVWFIDSGCSNHMCGDSSLFCDLEKGFNKVVRLGNYASMNVVGKGSVRLTVKGVNHLVRDVYYVLGLKNNLLSIGQLQERGLAVLMQSNMWVSEESKAYRLYNPISKGIIISRDVIFEEEEQWNWERSFEDDRRFDLEWEDGNGEEVEDSDDGSEEENVASPVRDESSDGNEEDEAASPMTHRVRRAPTYLNDFVAGDGLSDEWEEVQTRLALFASVVHSDPISFDEEIKEEKWRTTMDAEMRSIGKNETWVLIELPKGAKRI</sequence>
<feature type="domain" description="Retroviral polymerase SH3-like" evidence="3">
    <location>
        <begin position="108"/>
        <end position="143"/>
    </location>
</feature>
<dbReference type="InterPro" id="IPR054722">
    <property type="entry name" value="PolX-like_BBD"/>
</dbReference>
<evidence type="ECO:0000256" key="1">
    <source>
        <dbReference type="SAM" id="MobiDB-lite"/>
    </source>
</evidence>
<gene>
    <name evidence="4" type="ORF">KIW84_074478</name>
</gene>
<evidence type="ECO:0000313" key="4">
    <source>
        <dbReference type="EMBL" id="KAI5388829.1"/>
    </source>
</evidence>
<feature type="region of interest" description="Disordered" evidence="1">
    <location>
        <begin position="158"/>
        <end position="198"/>
    </location>
</feature>
<protein>
    <recommendedName>
        <fullName evidence="6">Retrovirus-related Pol polyprotein from transposon TNT 1-94</fullName>
    </recommendedName>
</protein>
<comment type="caution">
    <text evidence="4">The sequence shown here is derived from an EMBL/GenBank/DDBJ whole genome shotgun (WGS) entry which is preliminary data.</text>
</comment>
<keyword evidence="5" id="KW-1185">Reference proteome</keyword>
<dbReference type="EMBL" id="JAMSHJ010000007">
    <property type="protein sequence ID" value="KAI5388829.1"/>
    <property type="molecule type" value="Genomic_DNA"/>
</dbReference>
<evidence type="ECO:0008006" key="6">
    <source>
        <dbReference type="Google" id="ProtNLM"/>
    </source>
</evidence>
<evidence type="ECO:0000313" key="5">
    <source>
        <dbReference type="Proteomes" id="UP001058974"/>
    </source>
</evidence>
<feature type="compositionally biased region" description="Acidic residues" evidence="1">
    <location>
        <begin position="158"/>
        <end position="173"/>
    </location>
</feature>
<accession>A0A9D4VRE2</accession>